<gene>
    <name evidence="4" type="ORF">SI65_01447</name>
    <name evidence="3" type="ORF">SI65_03340</name>
    <name evidence="2" type="ORF">SI65_08637</name>
    <name evidence="1" type="ORF">SI65_09425</name>
</gene>
<evidence type="ECO:0000313" key="5">
    <source>
        <dbReference type="Proteomes" id="UP000094569"/>
    </source>
</evidence>
<dbReference type="EMBL" id="JXNT01000001">
    <property type="protein sequence ID" value="ODM23857.1"/>
    <property type="molecule type" value="Genomic_DNA"/>
</dbReference>
<dbReference type="Gene3D" id="3.30.420.10">
    <property type="entry name" value="Ribonuclease H-like superfamily/Ribonuclease H"/>
    <property type="match status" value="1"/>
</dbReference>
<dbReference type="PANTHER" id="PTHR11439:SF467">
    <property type="entry name" value="INTEGRASE CATALYTIC DOMAIN-CONTAINING PROTEIN"/>
    <property type="match status" value="1"/>
</dbReference>
<organism evidence="1 5">
    <name type="scientific">Aspergillus cristatus</name>
    <name type="common">Chinese Fuzhuan brick tea-fermentation fungus</name>
    <name type="synonym">Eurotium cristatum</name>
    <dbReference type="NCBI Taxonomy" id="573508"/>
    <lineage>
        <taxon>Eukaryota</taxon>
        <taxon>Fungi</taxon>
        <taxon>Dikarya</taxon>
        <taxon>Ascomycota</taxon>
        <taxon>Pezizomycotina</taxon>
        <taxon>Eurotiomycetes</taxon>
        <taxon>Eurotiomycetidae</taxon>
        <taxon>Eurotiales</taxon>
        <taxon>Aspergillaceae</taxon>
        <taxon>Aspergillus</taxon>
        <taxon>Aspergillus subgen. Aspergillus</taxon>
    </lineage>
</organism>
<accession>A0A1E3B431</accession>
<dbReference type="CDD" id="cd09272">
    <property type="entry name" value="RNase_HI_RT_Ty1"/>
    <property type="match status" value="1"/>
</dbReference>
<evidence type="ECO:0000313" key="2">
    <source>
        <dbReference type="EMBL" id="ODM15797.1"/>
    </source>
</evidence>
<dbReference type="EMBL" id="JXNT01000014">
    <property type="protein sequence ID" value="ODM15797.1"/>
    <property type="molecule type" value="Genomic_DNA"/>
</dbReference>
<dbReference type="VEuPathDB" id="FungiDB:SI65_09425"/>
<dbReference type="VEuPathDB" id="FungiDB:SI65_08637"/>
<evidence type="ECO:0000313" key="4">
    <source>
        <dbReference type="EMBL" id="ODM23857.1"/>
    </source>
</evidence>
<dbReference type="EMBL" id="JXNT01000003">
    <property type="protein sequence ID" value="ODM20287.1"/>
    <property type="molecule type" value="Genomic_DNA"/>
</dbReference>
<reference evidence="1 5" key="1">
    <citation type="journal article" date="2016" name="BMC Genomics">
        <title>Comparative genomic and transcriptomic analyses of the Fuzhuan brick tea-fermentation fungus Aspergillus cristatus.</title>
        <authorList>
            <person name="Ge Y."/>
            <person name="Wang Y."/>
            <person name="Liu Y."/>
            <person name="Tan Y."/>
            <person name="Ren X."/>
            <person name="Zhang X."/>
            <person name="Hyde K.D."/>
            <person name="Liu Y."/>
            <person name="Liu Z."/>
        </authorList>
    </citation>
    <scope>NUCLEOTIDE SEQUENCE [LARGE SCALE GENOMIC DNA]</scope>
    <source>
        <strain evidence="1 5">GZAAS20.1005</strain>
    </source>
</reference>
<proteinExistence type="predicted"/>
<dbReference type="OrthoDB" id="4496038at2759"/>
<dbReference type="STRING" id="573508.A0A1E3B431"/>
<dbReference type="InterPro" id="IPR036397">
    <property type="entry name" value="RNaseH_sf"/>
</dbReference>
<dbReference type="AlphaFoldDB" id="A0A1E3B431"/>
<name>A0A1E3B431_ASPCR</name>
<dbReference type="GO" id="GO:0003676">
    <property type="term" value="F:nucleic acid binding"/>
    <property type="evidence" value="ECO:0007669"/>
    <property type="project" value="InterPro"/>
</dbReference>
<dbReference type="PANTHER" id="PTHR11439">
    <property type="entry name" value="GAG-POL-RELATED RETROTRANSPOSON"/>
    <property type="match status" value="1"/>
</dbReference>
<dbReference type="VEuPathDB" id="FungiDB:SI65_01447"/>
<dbReference type="Proteomes" id="UP000094569">
    <property type="component" value="Unassembled WGS sequence"/>
</dbReference>
<evidence type="ECO:0000313" key="1">
    <source>
        <dbReference type="EMBL" id="ODM15186.1"/>
    </source>
</evidence>
<comment type="caution">
    <text evidence="1">The sequence shown here is derived from an EMBL/GenBank/DDBJ whole genome shotgun (WGS) entry which is preliminary data.</text>
</comment>
<dbReference type="VEuPathDB" id="FungiDB:SI65_03340"/>
<sequence>MFSAKGSPKGLYAYADSAYANSAKNRSTTGFIFFINGTPISWTSRKQSVTAQSSTEAEYMAVSEAAKQAIWMRHFLYAIGKGSIYRDAPTTIYEDNQGAIKIADNPVNHPKTKHIAIRYHVIRDHIGNGEIRLEHLPTDKMIADGLTKATNHVSQGRLVRDLGLA</sequence>
<keyword evidence="5" id="KW-1185">Reference proteome</keyword>
<protein>
    <recommendedName>
        <fullName evidence="6">Reverse transcriptase Ty1/copia-type domain-containing protein</fullName>
    </recommendedName>
</protein>
<dbReference type="EMBL" id="JXNT01000018">
    <property type="protein sequence ID" value="ODM15186.1"/>
    <property type="molecule type" value="Genomic_DNA"/>
</dbReference>
<dbReference type="SUPFAM" id="SSF53098">
    <property type="entry name" value="Ribonuclease H-like"/>
    <property type="match status" value="1"/>
</dbReference>
<evidence type="ECO:0000313" key="3">
    <source>
        <dbReference type="EMBL" id="ODM20287.1"/>
    </source>
</evidence>
<evidence type="ECO:0008006" key="6">
    <source>
        <dbReference type="Google" id="ProtNLM"/>
    </source>
</evidence>
<dbReference type="InterPro" id="IPR012337">
    <property type="entry name" value="RNaseH-like_sf"/>
</dbReference>